<evidence type="ECO:0000313" key="3">
    <source>
        <dbReference type="Proteomes" id="UP000611629"/>
    </source>
</evidence>
<dbReference type="Proteomes" id="UP000611629">
    <property type="component" value="Unassembled WGS sequence"/>
</dbReference>
<dbReference type="RefSeq" id="WP_179238025.1">
    <property type="nucleotide sequence ID" value="NZ_JACBNQ010000009.1"/>
</dbReference>
<comment type="caution">
    <text evidence="2">The sequence shown here is derived from an EMBL/GenBank/DDBJ whole genome shotgun (WGS) entry which is preliminary data.</text>
</comment>
<name>A0A974GWI5_SEDHY</name>
<reference evidence="2" key="1">
    <citation type="submission" date="2020-07" db="EMBL/GenBank/DDBJ databases">
        <title>Genomic analysis of a strain of Sedimentibacter Hydroxybenzoicus DSM7310.</title>
        <authorList>
            <person name="Ma S."/>
        </authorList>
    </citation>
    <scope>NUCLEOTIDE SEQUENCE</scope>
    <source>
        <strain evidence="2">DSM 7310</strain>
    </source>
</reference>
<dbReference type="EMBL" id="JACBNQ010000009">
    <property type="protein sequence ID" value="NYB74316.1"/>
    <property type="molecule type" value="Genomic_DNA"/>
</dbReference>
<dbReference type="Gene3D" id="3.40.1580.10">
    <property type="entry name" value="SMI1/KNR4-like"/>
    <property type="match status" value="1"/>
</dbReference>
<dbReference type="InterPro" id="IPR037883">
    <property type="entry name" value="Knr4/Smi1-like_sf"/>
</dbReference>
<feature type="domain" description="Knr4/Smi1-like" evidence="1">
    <location>
        <begin position="21"/>
        <end position="132"/>
    </location>
</feature>
<dbReference type="InterPro" id="IPR018958">
    <property type="entry name" value="Knr4/Smi1-like_dom"/>
</dbReference>
<evidence type="ECO:0000313" key="2">
    <source>
        <dbReference type="EMBL" id="NYB74316.1"/>
    </source>
</evidence>
<keyword evidence="3" id="KW-1185">Reference proteome</keyword>
<sequence>MWIEKIKPYMAHNQFIKPKSGVDFVVIKEAEQKLGVQFTPELISLLSEVNGDDVLLFSIEQIITYNIDSRRDYREVYDEIDNLLFIAGNGCGDYFAYKVTDGAIISTDIVRWEHEDNSVVPIAGNLAELIEKYYTDQA</sequence>
<accession>A0A974GWI5</accession>
<dbReference type="AlphaFoldDB" id="A0A974GWI5"/>
<dbReference type="Pfam" id="PF09346">
    <property type="entry name" value="SMI1_KNR4"/>
    <property type="match status" value="1"/>
</dbReference>
<dbReference type="SMART" id="SM00860">
    <property type="entry name" value="SMI1_KNR4"/>
    <property type="match status" value="1"/>
</dbReference>
<proteinExistence type="predicted"/>
<dbReference type="SUPFAM" id="SSF160631">
    <property type="entry name" value="SMI1/KNR4-like"/>
    <property type="match status" value="1"/>
</dbReference>
<organism evidence="2 3">
    <name type="scientific">Sedimentibacter hydroxybenzoicus DSM 7310</name>
    <dbReference type="NCBI Taxonomy" id="1123245"/>
    <lineage>
        <taxon>Bacteria</taxon>
        <taxon>Bacillati</taxon>
        <taxon>Bacillota</taxon>
        <taxon>Tissierellia</taxon>
        <taxon>Sedimentibacter</taxon>
    </lineage>
</organism>
<evidence type="ECO:0000259" key="1">
    <source>
        <dbReference type="SMART" id="SM00860"/>
    </source>
</evidence>
<gene>
    <name evidence="2" type="ORF">HZF24_09245</name>
</gene>
<protein>
    <submittedName>
        <fullName evidence="2">SMI1/KNR4 family protein</fullName>
    </submittedName>
</protein>